<comment type="caution">
    <text evidence="5">The sequence shown here is derived from an EMBL/GenBank/DDBJ whole genome shotgun (WGS) entry which is preliminary data.</text>
</comment>
<name>A0A150MDM7_9BACL</name>
<dbReference type="CDD" id="cd18095">
    <property type="entry name" value="SpoU-like_rRNA-MTase"/>
    <property type="match status" value="1"/>
</dbReference>
<dbReference type="SUPFAM" id="SSF75217">
    <property type="entry name" value="alpha/beta knot"/>
    <property type="match status" value="1"/>
</dbReference>
<dbReference type="RefSeq" id="WP_062679210.1">
    <property type="nucleotide sequence ID" value="NZ_LQYW01000178.1"/>
</dbReference>
<reference evidence="5 6" key="1">
    <citation type="submission" date="2016-01" db="EMBL/GenBank/DDBJ databases">
        <title>Draft Genome Sequences of Seven Thermophilic Sporeformers Isolated from Foods.</title>
        <authorList>
            <person name="Berendsen E.M."/>
            <person name="Wells-Bennik M.H."/>
            <person name="Krawcyk A.O."/>
            <person name="De Jong A."/>
            <person name="Holsappel S."/>
            <person name="Eijlander R.T."/>
            <person name="Kuipers O.P."/>
        </authorList>
    </citation>
    <scope>NUCLEOTIDE SEQUENCE [LARGE SCALE GENOMIC DNA]</scope>
    <source>
        <strain evidence="5 6">B4110</strain>
    </source>
</reference>
<proteinExistence type="inferred from homology"/>
<dbReference type="GO" id="GO:0003723">
    <property type="term" value="F:RNA binding"/>
    <property type="evidence" value="ECO:0007669"/>
    <property type="project" value="InterPro"/>
</dbReference>
<dbReference type="InterPro" id="IPR013123">
    <property type="entry name" value="SpoU_subst-bd"/>
</dbReference>
<dbReference type="SMART" id="SM00967">
    <property type="entry name" value="SpoU_sub_bind"/>
    <property type="match status" value="1"/>
</dbReference>
<dbReference type="AlphaFoldDB" id="A0A150MDM7"/>
<evidence type="ECO:0000256" key="3">
    <source>
        <dbReference type="ARBA" id="ARBA00022679"/>
    </source>
</evidence>
<protein>
    <recommendedName>
        <fullName evidence="4">RNA 2-O ribose methyltransferase substrate binding domain-containing protein</fullName>
    </recommendedName>
</protein>
<dbReference type="Pfam" id="PF00588">
    <property type="entry name" value="SpoU_methylase"/>
    <property type="match status" value="1"/>
</dbReference>
<dbReference type="InterPro" id="IPR051259">
    <property type="entry name" value="rRNA_Methyltransferase"/>
</dbReference>
<feature type="domain" description="RNA 2-O ribose methyltransferase substrate binding" evidence="4">
    <location>
        <begin position="31"/>
        <end position="100"/>
    </location>
</feature>
<dbReference type="Gene3D" id="3.30.1330.30">
    <property type="match status" value="1"/>
</dbReference>
<dbReference type="Gene3D" id="3.40.1280.10">
    <property type="match status" value="1"/>
</dbReference>
<evidence type="ECO:0000313" key="6">
    <source>
        <dbReference type="Proteomes" id="UP000075324"/>
    </source>
</evidence>
<dbReference type="PANTHER" id="PTHR43191:SF2">
    <property type="entry name" value="RRNA METHYLTRANSFERASE 3, MITOCHONDRIAL"/>
    <property type="match status" value="1"/>
</dbReference>
<dbReference type="GO" id="GO:0005737">
    <property type="term" value="C:cytoplasm"/>
    <property type="evidence" value="ECO:0007669"/>
    <property type="project" value="UniProtKB-ARBA"/>
</dbReference>
<dbReference type="InterPro" id="IPR029064">
    <property type="entry name" value="Ribosomal_eL30-like_sf"/>
</dbReference>
<dbReference type="PATRIC" id="fig|153151.4.peg.2107"/>
<dbReference type="SUPFAM" id="SSF55315">
    <property type="entry name" value="L30e-like"/>
    <property type="match status" value="1"/>
</dbReference>
<sequence>MKRIQSTKNPQVKEWKKLLTKKGREKIGLFLIEGFHLVEEALKSHAPLVELIVDEKKEIPPSWNAGHLPVTIVTEEVMKAISDTETPQGIAAVCEQFSYGDIDWTQANVLLIDAVQDPGNIGTMIRTADAAGIDAVILGEGCADLYNPKVIRATQGSLFHLPIIRGNLREWIERLREKNVAIYGTALENGEDYRHIKPVRPFALLVGNEGSGVHKKLLQMTTKNLYIPIYGQAESLNVAVAAGILLYHLRDAKA</sequence>
<dbReference type="GO" id="GO:0008173">
    <property type="term" value="F:RNA methyltransferase activity"/>
    <property type="evidence" value="ECO:0007669"/>
    <property type="project" value="InterPro"/>
</dbReference>
<dbReference type="PANTHER" id="PTHR43191">
    <property type="entry name" value="RRNA METHYLTRANSFERASE 3"/>
    <property type="match status" value="1"/>
</dbReference>
<evidence type="ECO:0000259" key="4">
    <source>
        <dbReference type="SMART" id="SM00967"/>
    </source>
</evidence>
<evidence type="ECO:0000313" key="5">
    <source>
        <dbReference type="EMBL" id="KYD22508.1"/>
    </source>
</evidence>
<organism evidence="5 6">
    <name type="scientific">Parageobacillus toebii</name>
    <dbReference type="NCBI Taxonomy" id="153151"/>
    <lineage>
        <taxon>Bacteria</taxon>
        <taxon>Bacillati</taxon>
        <taxon>Bacillota</taxon>
        <taxon>Bacilli</taxon>
        <taxon>Bacillales</taxon>
        <taxon>Anoxybacillaceae</taxon>
        <taxon>Parageobacillus</taxon>
    </lineage>
</organism>
<comment type="similarity">
    <text evidence="1">Belongs to the class IV-like SAM-binding methyltransferase superfamily. RNA methyltransferase TrmH family.</text>
</comment>
<keyword evidence="2" id="KW-0489">Methyltransferase</keyword>
<dbReference type="Proteomes" id="UP000075324">
    <property type="component" value="Unassembled WGS sequence"/>
</dbReference>
<dbReference type="InterPro" id="IPR001537">
    <property type="entry name" value="SpoU_MeTrfase"/>
</dbReference>
<gene>
    <name evidence="5" type="ORF">B4110_2830</name>
</gene>
<dbReference type="Pfam" id="PF22435">
    <property type="entry name" value="MRM3-like_sub_bind"/>
    <property type="match status" value="1"/>
</dbReference>
<dbReference type="EMBL" id="LQYW01000178">
    <property type="protein sequence ID" value="KYD22508.1"/>
    <property type="molecule type" value="Genomic_DNA"/>
</dbReference>
<accession>A0A150MDM7</accession>
<evidence type="ECO:0000256" key="1">
    <source>
        <dbReference type="ARBA" id="ARBA00007228"/>
    </source>
</evidence>
<dbReference type="InterPro" id="IPR029026">
    <property type="entry name" value="tRNA_m1G_MTases_N"/>
</dbReference>
<evidence type="ECO:0000256" key="2">
    <source>
        <dbReference type="ARBA" id="ARBA00022603"/>
    </source>
</evidence>
<dbReference type="InterPro" id="IPR053888">
    <property type="entry name" value="MRM3-like_sub_bind"/>
</dbReference>
<dbReference type="GO" id="GO:0032259">
    <property type="term" value="P:methylation"/>
    <property type="evidence" value="ECO:0007669"/>
    <property type="project" value="UniProtKB-KW"/>
</dbReference>
<dbReference type="InterPro" id="IPR029028">
    <property type="entry name" value="Alpha/beta_knot_MTases"/>
</dbReference>
<keyword evidence="3" id="KW-0808">Transferase</keyword>
<dbReference type="GO" id="GO:0006396">
    <property type="term" value="P:RNA processing"/>
    <property type="evidence" value="ECO:0007669"/>
    <property type="project" value="InterPro"/>
</dbReference>